<dbReference type="PROSITE" id="PS51354">
    <property type="entry name" value="GLUTAREDOXIN_2"/>
    <property type="match status" value="1"/>
</dbReference>
<evidence type="ECO:0000313" key="4">
    <source>
        <dbReference type="EMBL" id="KAK5202130.1"/>
    </source>
</evidence>
<dbReference type="InterPro" id="IPR002109">
    <property type="entry name" value="Glutaredoxin"/>
</dbReference>
<dbReference type="EMBL" id="JAVRRA010016417">
    <property type="protein sequence ID" value="KAK5202130.1"/>
    <property type="molecule type" value="Genomic_DNA"/>
</dbReference>
<feature type="compositionally biased region" description="Basic and acidic residues" evidence="1">
    <location>
        <begin position="112"/>
        <end position="122"/>
    </location>
</feature>
<dbReference type="InterPro" id="IPR014025">
    <property type="entry name" value="Glutaredoxin_subgr"/>
</dbReference>
<keyword evidence="5" id="KW-1185">Reference proteome</keyword>
<dbReference type="PRINTS" id="PR00160">
    <property type="entry name" value="GLUTAREDOXIN"/>
</dbReference>
<feature type="region of interest" description="Disordered" evidence="1">
    <location>
        <begin position="112"/>
        <end position="176"/>
    </location>
</feature>
<feature type="compositionally biased region" description="Basic and acidic residues" evidence="1">
    <location>
        <begin position="140"/>
        <end position="151"/>
    </location>
</feature>
<dbReference type="PANTHER" id="PTHR45694:SF5">
    <property type="entry name" value="GLUTAREDOXIN 2"/>
    <property type="match status" value="1"/>
</dbReference>
<dbReference type="NCBIfam" id="TIGR02180">
    <property type="entry name" value="GRX_euk"/>
    <property type="match status" value="1"/>
</dbReference>
<sequence>MPSQRRLKAFGLLVVLAVLTLLYMSSSARQTRSSPFYTKTVAALDAKAAAAKQAAADAAANVNANVGQRLKDAERAAKAAADEKGAKFAGANNAAGDHDAMVQAAMAAKVAEKESADGERSVAGRKMMKGGETGDGGKVVVDEKGGSEDGVAKVGNTGDMPKAKPSSAKAEAETKEDHDVEIELNAILKKSPIIIFSKSYCPHSARAKTILLSTYTITPPPHVVELDQHPLGAGLQAALARSTGRRTVPNVLINGKSIGGGDDVAALHERAELVDTVRAMGGKRVVEARLAGAEGRKGAGAAQRRRRRMRR</sequence>
<dbReference type="InterPro" id="IPR011899">
    <property type="entry name" value="Glutaredoxin_euk/vir"/>
</dbReference>
<dbReference type="CDD" id="cd03419">
    <property type="entry name" value="GRX_GRXh_1_2_like"/>
    <property type="match status" value="1"/>
</dbReference>
<keyword evidence="2" id="KW-0732">Signal</keyword>
<dbReference type="Gene3D" id="3.40.30.10">
    <property type="entry name" value="Glutaredoxin"/>
    <property type="match status" value="1"/>
</dbReference>
<dbReference type="Proteomes" id="UP001357485">
    <property type="component" value="Unassembled WGS sequence"/>
</dbReference>
<evidence type="ECO:0000313" key="5">
    <source>
        <dbReference type="Proteomes" id="UP001357485"/>
    </source>
</evidence>
<reference evidence="4 5" key="1">
    <citation type="submission" date="2023-08" db="EMBL/GenBank/DDBJ databases">
        <title>Black Yeasts Isolated from many extreme environments.</title>
        <authorList>
            <person name="Coleine C."/>
            <person name="Stajich J.E."/>
            <person name="Selbmann L."/>
        </authorList>
    </citation>
    <scope>NUCLEOTIDE SEQUENCE [LARGE SCALE GENOMIC DNA]</scope>
    <source>
        <strain evidence="4 5">CCFEE 536</strain>
    </source>
</reference>
<gene>
    <name evidence="4" type="ORF">LTR16_000263</name>
</gene>
<evidence type="ECO:0000256" key="1">
    <source>
        <dbReference type="SAM" id="MobiDB-lite"/>
    </source>
</evidence>
<dbReference type="SUPFAM" id="SSF52833">
    <property type="entry name" value="Thioredoxin-like"/>
    <property type="match status" value="1"/>
</dbReference>
<comment type="caution">
    <text evidence="4">The sequence shown here is derived from an EMBL/GenBank/DDBJ whole genome shotgun (WGS) entry which is preliminary data.</text>
</comment>
<proteinExistence type="predicted"/>
<name>A0ABR0LRA7_9PEZI</name>
<feature type="chain" id="PRO_5046852461" description="Glutaredoxin domain-containing protein" evidence="2">
    <location>
        <begin position="29"/>
        <end position="311"/>
    </location>
</feature>
<evidence type="ECO:0000259" key="3">
    <source>
        <dbReference type="Pfam" id="PF00462"/>
    </source>
</evidence>
<dbReference type="PANTHER" id="PTHR45694">
    <property type="entry name" value="GLUTAREDOXIN 2"/>
    <property type="match status" value="1"/>
</dbReference>
<protein>
    <recommendedName>
        <fullName evidence="3">Glutaredoxin domain-containing protein</fullName>
    </recommendedName>
</protein>
<accession>A0ABR0LRA7</accession>
<evidence type="ECO:0000256" key="2">
    <source>
        <dbReference type="SAM" id="SignalP"/>
    </source>
</evidence>
<organism evidence="4 5">
    <name type="scientific">Cryomyces antarcticus</name>
    <dbReference type="NCBI Taxonomy" id="329879"/>
    <lineage>
        <taxon>Eukaryota</taxon>
        <taxon>Fungi</taxon>
        <taxon>Dikarya</taxon>
        <taxon>Ascomycota</taxon>
        <taxon>Pezizomycotina</taxon>
        <taxon>Dothideomycetes</taxon>
        <taxon>Dothideomycetes incertae sedis</taxon>
        <taxon>Cryomyces</taxon>
    </lineage>
</organism>
<dbReference type="InterPro" id="IPR036249">
    <property type="entry name" value="Thioredoxin-like_sf"/>
</dbReference>
<dbReference type="Pfam" id="PF00462">
    <property type="entry name" value="Glutaredoxin"/>
    <property type="match status" value="1"/>
</dbReference>
<feature type="domain" description="Glutaredoxin" evidence="3">
    <location>
        <begin position="193"/>
        <end position="258"/>
    </location>
</feature>
<feature type="signal peptide" evidence="2">
    <location>
        <begin position="1"/>
        <end position="28"/>
    </location>
</feature>